<reference evidence="3 4" key="1">
    <citation type="submission" date="2016-10" db="EMBL/GenBank/DDBJ databases">
        <authorList>
            <person name="de Groot N.N."/>
        </authorList>
    </citation>
    <scope>NUCLEOTIDE SEQUENCE [LARGE SCALE GENOMIC DNA]</scope>
    <source>
        <strain evidence="3 4">CGMCC 1.9159</strain>
    </source>
</reference>
<protein>
    <submittedName>
        <fullName evidence="3">Ca-activated chloride channel family protein</fullName>
    </submittedName>
</protein>
<evidence type="ECO:0000259" key="2">
    <source>
        <dbReference type="PROSITE" id="PS50234"/>
    </source>
</evidence>
<feature type="transmembrane region" description="Helical" evidence="1">
    <location>
        <begin position="57"/>
        <end position="78"/>
    </location>
</feature>
<dbReference type="AlphaFoldDB" id="A0A1G9LV86"/>
<dbReference type="Pfam" id="PF13519">
    <property type="entry name" value="VWA_2"/>
    <property type="match status" value="1"/>
</dbReference>
<dbReference type="Pfam" id="PF07584">
    <property type="entry name" value="BatA"/>
    <property type="match status" value="1"/>
</dbReference>
<dbReference type="RefSeq" id="WP_093252407.1">
    <property type="nucleotide sequence ID" value="NZ_FNGP01000004.1"/>
</dbReference>
<sequence length="322" mass="34308">MFDWLPEFLSPQRLWSLLALPLLIVVYLVLLRLKKRVSLRFTNTGVLNRVVGGQRRWTRHVAVAMALASLVALALAWAQPLGTEMERRERATVIMVVDTSQSMQATDVEPSRLEAAKSEAQLFINELPESYNVALVALNGAPSVRMPPSTDRGALSRALGALQLADGTAIGGAIDEALGAIALAPPPADGEEPAPAMIVLLSDGSNTDGADPAQAVARAAEEEVPIHTIAFGTENGYVDIDGKRESVAPDFAALQQISEATGGRAETADSAESLRDAYQDLESTFGYEEVKKPITAQYAFAALGFAIIAALGAVMMAARWPK</sequence>
<dbReference type="InterPro" id="IPR024163">
    <property type="entry name" value="Aerotolerance_reg_N"/>
</dbReference>
<proteinExistence type="predicted"/>
<keyword evidence="1" id="KW-0812">Transmembrane</keyword>
<feature type="transmembrane region" description="Helical" evidence="1">
    <location>
        <begin position="12"/>
        <end position="31"/>
    </location>
</feature>
<organism evidence="3 4">
    <name type="scientific">Tessaracoccus oleiagri</name>
    <dbReference type="NCBI Taxonomy" id="686624"/>
    <lineage>
        <taxon>Bacteria</taxon>
        <taxon>Bacillati</taxon>
        <taxon>Actinomycetota</taxon>
        <taxon>Actinomycetes</taxon>
        <taxon>Propionibacteriales</taxon>
        <taxon>Propionibacteriaceae</taxon>
        <taxon>Tessaracoccus</taxon>
    </lineage>
</organism>
<dbReference type="InterPro" id="IPR036465">
    <property type="entry name" value="vWFA_dom_sf"/>
</dbReference>
<dbReference type="PANTHER" id="PTHR37464">
    <property type="entry name" value="BLL2463 PROTEIN"/>
    <property type="match status" value="1"/>
</dbReference>
<feature type="domain" description="VWFA" evidence="2">
    <location>
        <begin position="92"/>
        <end position="281"/>
    </location>
</feature>
<dbReference type="SMART" id="SM00327">
    <property type="entry name" value="VWA"/>
    <property type="match status" value="1"/>
</dbReference>
<dbReference type="Proteomes" id="UP000199475">
    <property type="component" value="Unassembled WGS sequence"/>
</dbReference>
<dbReference type="PANTHER" id="PTHR37464:SF1">
    <property type="entry name" value="BLL2463 PROTEIN"/>
    <property type="match status" value="1"/>
</dbReference>
<dbReference type="PROSITE" id="PS50234">
    <property type="entry name" value="VWFA"/>
    <property type="match status" value="1"/>
</dbReference>
<feature type="transmembrane region" description="Helical" evidence="1">
    <location>
        <begin position="298"/>
        <end position="318"/>
    </location>
</feature>
<evidence type="ECO:0000313" key="4">
    <source>
        <dbReference type="Proteomes" id="UP000199475"/>
    </source>
</evidence>
<accession>A0A1G9LV86</accession>
<dbReference type="EMBL" id="FNGP01000004">
    <property type="protein sequence ID" value="SDL65940.1"/>
    <property type="molecule type" value="Genomic_DNA"/>
</dbReference>
<keyword evidence="1" id="KW-1133">Transmembrane helix</keyword>
<keyword evidence="1" id="KW-0472">Membrane</keyword>
<name>A0A1G9LV86_9ACTN</name>
<evidence type="ECO:0000313" key="3">
    <source>
        <dbReference type="EMBL" id="SDL65940.1"/>
    </source>
</evidence>
<gene>
    <name evidence="3" type="ORF">SAMN04488242_2355</name>
</gene>
<dbReference type="STRING" id="686624.SAMN04488242_2355"/>
<dbReference type="InterPro" id="IPR002035">
    <property type="entry name" value="VWF_A"/>
</dbReference>
<dbReference type="Gene3D" id="3.40.50.410">
    <property type="entry name" value="von Willebrand factor, type A domain"/>
    <property type="match status" value="1"/>
</dbReference>
<evidence type="ECO:0000256" key="1">
    <source>
        <dbReference type="SAM" id="Phobius"/>
    </source>
</evidence>
<keyword evidence="4" id="KW-1185">Reference proteome</keyword>
<dbReference type="OrthoDB" id="8882959at2"/>
<dbReference type="SUPFAM" id="SSF53300">
    <property type="entry name" value="vWA-like"/>
    <property type="match status" value="1"/>
</dbReference>